<dbReference type="GO" id="GO:0030544">
    <property type="term" value="F:Hsp70 protein binding"/>
    <property type="evidence" value="ECO:0007669"/>
    <property type="project" value="TreeGrafter"/>
</dbReference>
<proteinExistence type="predicted"/>
<dbReference type="EMBL" id="BDIP01000326">
    <property type="protein sequence ID" value="GIQ81184.1"/>
    <property type="molecule type" value="Genomic_DNA"/>
</dbReference>
<dbReference type="AlphaFoldDB" id="A0A9K3CT33"/>
<accession>A0A9K3CT33</accession>
<comment type="caution">
    <text evidence="2">The sequence shown here is derived from an EMBL/GenBank/DDBJ whole genome shotgun (WGS) entry which is preliminary data.</text>
</comment>
<name>A0A9K3CT33_9EUKA</name>
<dbReference type="Pfam" id="PF25794">
    <property type="entry name" value="SACS"/>
    <property type="match status" value="1"/>
</dbReference>
<sequence>MVENEADAKLVRKDFGQRVQLVHTIQAILQKYPLGPQIILELAQNADDARASAFAVFIDHTSYGDENILEPTLKCQQTPAVYYSIQTDADQCLFDSGLAKVVPPQYIRGTVTVDLGVFRDGSPTLFQFSVSGPILRVVPDCGVCTT</sequence>
<gene>
    <name evidence="2" type="ORF">KIPB_002101</name>
</gene>
<feature type="domain" description="Sacsin/Nov" evidence="1">
    <location>
        <begin position="19"/>
        <end position="82"/>
    </location>
</feature>
<dbReference type="Proteomes" id="UP000265618">
    <property type="component" value="Unassembled WGS sequence"/>
</dbReference>
<dbReference type="OrthoDB" id="1262810at2759"/>
<evidence type="ECO:0000313" key="3">
    <source>
        <dbReference type="Proteomes" id="UP000265618"/>
    </source>
</evidence>
<reference evidence="2 3" key="1">
    <citation type="journal article" date="2018" name="PLoS ONE">
        <title>The draft genome of Kipferlia bialata reveals reductive genome evolution in fornicate parasites.</title>
        <authorList>
            <person name="Tanifuji G."/>
            <person name="Takabayashi S."/>
            <person name="Kume K."/>
            <person name="Takagi M."/>
            <person name="Nakayama T."/>
            <person name="Kamikawa R."/>
            <person name="Inagaki Y."/>
            <person name="Hashimoto T."/>
        </authorList>
    </citation>
    <scope>NUCLEOTIDE SEQUENCE [LARGE SCALE GENOMIC DNA]</scope>
    <source>
        <strain evidence="2">NY0173</strain>
    </source>
</reference>
<protein>
    <recommendedName>
        <fullName evidence="1">Sacsin/Nov domain-containing protein</fullName>
    </recommendedName>
</protein>
<dbReference type="InterPro" id="IPR058210">
    <property type="entry name" value="SACS/Nov_dom"/>
</dbReference>
<keyword evidence="3" id="KW-1185">Reference proteome</keyword>
<evidence type="ECO:0000313" key="2">
    <source>
        <dbReference type="EMBL" id="GIQ81184.1"/>
    </source>
</evidence>
<organism evidence="2 3">
    <name type="scientific">Kipferlia bialata</name>
    <dbReference type="NCBI Taxonomy" id="797122"/>
    <lineage>
        <taxon>Eukaryota</taxon>
        <taxon>Metamonada</taxon>
        <taxon>Carpediemonas-like organisms</taxon>
        <taxon>Kipferlia</taxon>
    </lineage>
</organism>
<dbReference type="PANTHER" id="PTHR15600">
    <property type="entry name" value="SACSIN"/>
    <property type="match status" value="1"/>
</dbReference>
<dbReference type="InterPro" id="IPR052972">
    <property type="entry name" value="Sacsin_chaperone_reg"/>
</dbReference>
<dbReference type="PANTHER" id="PTHR15600:SF42">
    <property type="entry name" value="SACSIN"/>
    <property type="match status" value="1"/>
</dbReference>
<evidence type="ECO:0000259" key="1">
    <source>
        <dbReference type="Pfam" id="PF25794"/>
    </source>
</evidence>